<reference evidence="3" key="1">
    <citation type="submission" date="2016-10" db="EMBL/GenBank/DDBJ databases">
        <authorList>
            <person name="Varghese N."/>
            <person name="Submissions S."/>
        </authorList>
    </citation>
    <scope>NUCLEOTIDE SEQUENCE [LARGE SCALE GENOMIC DNA]</scope>
    <source>
        <strain evidence="3">DSM 24729</strain>
    </source>
</reference>
<keyword evidence="3" id="KW-1185">Reference proteome</keyword>
<evidence type="ECO:0000259" key="1">
    <source>
        <dbReference type="Pfam" id="PF05547"/>
    </source>
</evidence>
<gene>
    <name evidence="2" type="ORF">SAMN04487992_102409</name>
</gene>
<dbReference type="EMBL" id="FNBD01000002">
    <property type="protein sequence ID" value="SDE64873.1"/>
    <property type="molecule type" value="Genomic_DNA"/>
</dbReference>
<dbReference type="RefSeq" id="WP_029445310.1">
    <property type="nucleotide sequence ID" value="NZ_CANMGP010000010.1"/>
</dbReference>
<name>A0A1G7EMD1_9FLAO</name>
<feature type="domain" description="Peptidase M6-like" evidence="1">
    <location>
        <begin position="139"/>
        <end position="196"/>
    </location>
</feature>
<dbReference type="AlphaFoldDB" id="A0A1G7EMD1"/>
<dbReference type="Proteomes" id="UP000182114">
    <property type="component" value="Unassembled WGS sequence"/>
</dbReference>
<dbReference type="Pfam" id="PF05547">
    <property type="entry name" value="Peptidase_M6"/>
    <property type="match status" value="1"/>
</dbReference>
<dbReference type="SUPFAM" id="SSF55486">
    <property type="entry name" value="Metalloproteases ('zincins'), catalytic domain"/>
    <property type="match status" value="1"/>
</dbReference>
<dbReference type="GeneID" id="78059367"/>
<evidence type="ECO:0000313" key="2">
    <source>
        <dbReference type="EMBL" id="SDE64873.1"/>
    </source>
</evidence>
<dbReference type="GO" id="GO:0006508">
    <property type="term" value="P:proteolysis"/>
    <property type="evidence" value="ECO:0007669"/>
    <property type="project" value="InterPro"/>
</dbReference>
<evidence type="ECO:0000313" key="3">
    <source>
        <dbReference type="Proteomes" id="UP000182114"/>
    </source>
</evidence>
<dbReference type="InterPro" id="IPR008757">
    <property type="entry name" value="Peptidase_M6-like_domain"/>
</dbReference>
<sequence>MDVLKPGEKIIAKETDYTSGSIGWLGGGVNDAYDLYLVSDATKHLTLIVFMKIQVIFEDSGTMVWSAFDKTKFVKDFESSVNSKWGNKRVLKKLSKGKKVFIDFRFEFITTGWSITEHWEVHVKKIKKGAFSTSSVNPITSRVNLDSEDFTTVMKNGGGKQRGIVHEFGHMLGLPDEYKEGTPHEKDFNSIMNGGEQIKKRHDAVYLKWLEKTLSKQQIK</sequence>
<dbReference type="Gene3D" id="3.40.390.10">
    <property type="entry name" value="Collagenase (Catalytic Domain)"/>
    <property type="match status" value="1"/>
</dbReference>
<organism evidence="2 3">
    <name type="scientific">Cellulophaga baltica</name>
    <dbReference type="NCBI Taxonomy" id="76594"/>
    <lineage>
        <taxon>Bacteria</taxon>
        <taxon>Pseudomonadati</taxon>
        <taxon>Bacteroidota</taxon>
        <taxon>Flavobacteriia</taxon>
        <taxon>Flavobacteriales</taxon>
        <taxon>Flavobacteriaceae</taxon>
        <taxon>Cellulophaga</taxon>
    </lineage>
</organism>
<proteinExistence type="predicted"/>
<protein>
    <recommendedName>
        <fullName evidence="1">Peptidase M6-like domain-containing protein</fullName>
    </recommendedName>
</protein>
<dbReference type="eggNOG" id="ENOG50311AE">
    <property type="taxonomic scope" value="Bacteria"/>
</dbReference>
<accession>A0A1G7EMD1</accession>
<dbReference type="GO" id="GO:0008237">
    <property type="term" value="F:metallopeptidase activity"/>
    <property type="evidence" value="ECO:0007669"/>
    <property type="project" value="InterPro"/>
</dbReference>
<dbReference type="InterPro" id="IPR024079">
    <property type="entry name" value="MetalloPept_cat_dom_sf"/>
</dbReference>